<evidence type="ECO:0000313" key="3">
    <source>
        <dbReference type="EMBL" id="MBF4694303.1"/>
    </source>
</evidence>
<protein>
    <submittedName>
        <fullName evidence="3">Copper amine oxidase N-terminal domain-containing protein</fullName>
    </submittedName>
</protein>
<comment type="caution">
    <text evidence="3">The sequence shown here is derived from an EMBL/GenBank/DDBJ whole genome shotgun (WGS) entry which is preliminary data.</text>
</comment>
<dbReference type="InterPro" id="IPR012854">
    <property type="entry name" value="Cu_amine_oxidase-like_N"/>
</dbReference>
<evidence type="ECO:0000259" key="2">
    <source>
        <dbReference type="Pfam" id="PF07833"/>
    </source>
</evidence>
<sequence length="238" mass="26688">MRKRIILVLTGLIIVSQSMLTFADANVVEGVDSVTSATLEDELDTYKVFYLDEKIALEEPVKWIDGILMIPVKPVLDQIGFDVKWHAKTKSVDLIKGAQFTSLYIDKNSYFRNKMAPHTLSHAPVINQNRTYVPIEFFTDILEVGLNIEDKSINFSDRKMAIYEGYIQDTQVDEKGMLTITISSKAKSDGPEDQVIVHGETDSTFINTSIALGDYIHVISPPIMTFTVPGQATAYVIY</sequence>
<evidence type="ECO:0000313" key="4">
    <source>
        <dbReference type="Proteomes" id="UP000614200"/>
    </source>
</evidence>
<gene>
    <name evidence="3" type="ORF">ISU02_14370</name>
</gene>
<accession>A0ABR9ZV14</accession>
<dbReference type="EMBL" id="JADKNH010000008">
    <property type="protein sequence ID" value="MBF4694303.1"/>
    <property type="molecule type" value="Genomic_DNA"/>
</dbReference>
<organism evidence="3 4">
    <name type="scientific">Fusibacter ferrireducens</name>
    <dbReference type="NCBI Taxonomy" id="2785058"/>
    <lineage>
        <taxon>Bacteria</taxon>
        <taxon>Bacillati</taxon>
        <taxon>Bacillota</taxon>
        <taxon>Clostridia</taxon>
        <taxon>Eubacteriales</taxon>
        <taxon>Eubacteriales Family XII. Incertae Sedis</taxon>
        <taxon>Fusibacter</taxon>
    </lineage>
</organism>
<dbReference type="Gene3D" id="3.30.457.10">
    <property type="entry name" value="Copper amine oxidase-like, N-terminal domain"/>
    <property type="match status" value="1"/>
</dbReference>
<dbReference type="InterPro" id="IPR036582">
    <property type="entry name" value="Mao_N_sf"/>
</dbReference>
<keyword evidence="4" id="KW-1185">Reference proteome</keyword>
<reference evidence="3 4" key="1">
    <citation type="submission" date="2020-11" db="EMBL/GenBank/DDBJ databases">
        <title>Fusibacter basophilias sp. nov.</title>
        <authorList>
            <person name="Qiu D."/>
        </authorList>
    </citation>
    <scope>NUCLEOTIDE SEQUENCE [LARGE SCALE GENOMIC DNA]</scope>
    <source>
        <strain evidence="3 4">Q10-2</strain>
    </source>
</reference>
<feature type="domain" description="Copper amine oxidase-like N-terminal" evidence="2">
    <location>
        <begin position="60"/>
        <end position="152"/>
    </location>
</feature>
<dbReference type="Pfam" id="PF07833">
    <property type="entry name" value="Cu_amine_oxidN1"/>
    <property type="match status" value="1"/>
</dbReference>
<feature type="chain" id="PRO_5047525011" evidence="1">
    <location>
        <begin position="24"/>
        <end position="238"/>
    </location>
</feature>
<proteinExistence type="predicted"/>
<keyword evidence="1" id="KW-0732">Signal</keyword>
<evidence type="ECO:0000256" key="1">
    <source>
        <dbReference type="SAM" id="SignalP"/>
    </source>
</evidence>
<dbReference type="Proteomes" id="UP000614200">
    <property type="component" value="Unassembled WGS sequence"/>
</dbReference>
<dbReference type="SUPFAM" id="SSF55383">
    <property type="entry name" value="Copper amine oxidase, domain N"/>
    <property type="match status" value="1"/>
</dbReference>
<feature type="signal peptide" evidence="1">
    <location>
        <begin position="1"/>
        <end position="23"/>
    </location>
</feature>
<name>A0ABR9ZV14_9FIRM</name>
<dbReference type="RefSeq" id="WP_194702537.1">
    <property type="nucleotide sequence ID" value="NZ_JADKNH010000008.1"/>
</dbReference>